<dbReference type="AlphaFoldDB" id="A0A2T4U3J7"/>
<evidence type="ECO:0000313" key="8">
    <source>
        <dbReference type="EMBL" id="PTL37966.1"/>
    </source>
</evidence>
<protein>
    <submittedName>
        <fullName evidence="8">ATP-dependent Clp protease ATP-binding subunit</fullName>
    </submittedName>
</protein>
<evidence type="ECO:0000256" key="6">
    <source>
        <dbReference type="SAM" id="MobiDB-lite"/>
    </source>
</evidence>
<dbReference type="Gene3D" id="4.10.860.10">
    <property type="entry name" value="UVR domain"/>
    <property type="match status" value="1"/>
</dbReference>
<evidence type="ECO:0000256" key="2">
    <source>
        <dbReference type="ARBA" id="ARBA00022840"/>
    </source>
</evidence>
<dbReference type="RefSeq" id="WP_107585784.1">
    <property type="nucleotide sequence ID" value="NZ_PZJJ01000027.1"/>
</dbReference>
<dbReference type="GO" id="GO:0016887">
    <property type="term" value="F:ATP hydrolysis activity"/>
    <property type="evidence" value="ECO:0007669"/>
    <property type="project" value="InterPro"/>
</dbReference>
<feature type="coiled-coil region" evidence="5">
    <location>
        <begin position="310"/>
        <end position="363"/>
    </location>
</feature>
<dbReference type="InterPro" id="IPR003959">
    <property type="entry name" value="ATPase_AAA_core"/>
</dbReference>
<dbReference type="EMBL" id="PZJJ01000027">
    <property type="protein sequence ID" value="PTL37966.1"/>
    <property type="molecule type" value="Genomic_DNA"/>
</dbReference>
<dbReference type="Pfam" id="PF10431">
    <property type="entry name" value="ClpB_D2-small"/>
    <property type="match status" value="1"/>
</dbReference>
<dbReference type="CDD" id="cd00009">
    <property type="entry name" value="AAA"/>
    <property type="match status" value="1"/>
</dbReference>
<dbReference type="InterPro" id="IPR027417">
    <property type="entry name" value="P-loop_NTPase"/>
</dbReference>
<dbReference type="InterPro" id="IPR050130">
    <property type="entry name" value="ClpA_ClpB"/>
</dbReference>
<keyword evidence="3 4" id="KW-0143">Chaperone</keyword>
<dbReference type="FunFam" id="3.40.50.300:FF:000025">
    <property type="entry name" value="ATP-dependent Clp protease subunit"/>
    <property type="match status" value="1"/>
</dbReference>
<dbReference type="InterPro" id="IPR041546">
    <property type="entry name" value="ClpA/ClpB_AAA_lid"/>
</dbReference>
<dbReference type="PRINTS" id="PR00300">
    <property type="entry name" value="CLPPROTEASEA"/>
</dbReference>
<gene>
    <name evidence="8" type="ORF">C6Y45_13615</name>
</gene>
<dbReference type="SUPFAM" id="SSF52540">
    <property type="entry name" value="P-loop containing nucleoside triphosphate hydrolases"/>
    <property type="match status" value="2"/>
</dbReference>
<keyword evidence="1 4" id="KW-0547">Nucleotide-binding</keyword>
<comment type="caution">
    <text evidence="8">The sequence shown here is derived from an EMBL/GenBank/DDBJ whole genome shotgun (WGS) entry which is preliminary data.</text>
</comment>
<dbReference type="GO" id="GO:0008233">
    <property type="term" value="F:peptidase activity"/>
    <property type="evidence" value="ECO:0007669"/>
    <property type="project" value="UniProtKB-KW"/>
</dbReference>
<dbReference type="PROSITE" id="PS00870">
    <property type="entry name" value="CLPAB_1"/>
    <property type="match status" value="1"/>
</dbReference>
<dbReference type="GO" id="GO:0005737">
    <property type="term" value="C:cytoplasm"/>
    <property type="evidence" value="ECO:0007669"/>
    <property type="project" value="TreeGrafter"/>
</dbReference>
<dbReference type="InterPro" id="IPR001943">
    <property type="entry name" value="UVR_dom"/>
</dbReference>
<feature type="region of interest" description="Disordered" evidence="6">
    <location>
        <begin position="43"/>
        <end position="71"/>
    </location>
</feature>
<dbReference type="GO" id="GO:0034605">
    <property type="term" value="P:cellular response to heat"/>
    <property type="evidence" value="ECO:0007669"/>
    <property type="project" value="TreeGrafter"/>
</dbReference>
<dbReference type="GO" id="GO:0005524">
    <property type="term" value="F:ATP binding"/>
    <property type="evidence" value="ECO:0007669"/>
    <property type="project" value="UniProtKB-KW"/>
</dbReference>
<accession>A0A2T4U3J7</accession>
<name>A0A2T4U3J7_9BACI</name>
<dbReference type="InterPro" id="IPR018368">
    <property type="entry name" value="ClpA/B_CS1"/>
</dbReference>
<comment type="similarity">
    <text evidence="4">Belongs to the ClpA/ClpB family.</text>
</comment>
<evidence type="ECO:0000256" key="4">
    <source>
        <dbReference type="RuleBase" id="RU004432"/>
    </source>
</evidence>
<keyword evidence="8" id="KW-0378">Hydrolase</keyword>
<dbReference type="Pfam" id="PF07724">
    <property type="entry name" value="AAA_2"/>
    <property type="match status" value="1"/>
</dbReference>
<keyword evidence="8" id="KW-0645">Protease</keyword>
<evidence type="ECO:0000256" key="3">
    <source>
        <dbReference type="ARBA" id="ARBA00023186"/>
    </source>
</evidence>
<feature type="compositionally biased region" description="Polar residues" evidence="6">
    <location>
        <begin position="43"/>
        <end position="60"/>
    </location>
</feature>
<feature type="domain" description="UVR" evidence="7">
    <location>
        <begin position="321"/>
        <end position="356"/>
    </location>
</feature>
<dbReference type="PANTHER" id="PTHR11638">
    <property type="entry name" value="ATP-DEPENDENT CLP PROTEASE"/>
    <property type="match status" value="1"/>
</dbReference>
<dbReference type="FunFam" id="3.40.50.300:FF:000010">
    <property type="entry name" value="Chaperone clpB 1, putative"/>
    <property type="match status" value="1"/>
</dbReference>
<sequence>MKCQHCHQNEATIYYRVNVNGEEQSAQLCSSCYESLAKQAQQGGSHSFSQPQSGSYSQAAPAQEKEQSVLDSFGRDLTSQAKKGLIDPVIGRDDEMEQVAEVLNRRNKNNPVLIGEPGVGKTAIAEGLALKINEGDVPEKLHNKKLISLDVASMLSGTSYRGQFEEKMKQIVKELEDDPSIILFIDEIHQLVGAGKTEGSTDAGNILKPALAAGQIQVIGATTFQEYRTIEKDAALERRFEPITVNEPKVEDMIAILKGLAPKYEAYHGVHYPEDVLEACARLSDRYIQDRRMPDKAIDLMDVSGAKLNLRHGTGSKEELERRLKEIEKEKQQAAEAEQYEEAARLRQEELKLQDKLNDQDKKSVPDVKITDLQQIIEKKTGIPVQKLEASEQKKLQNLEERLGSRVIGQKTAVEAVAKAVRRGRAGFRREGRPIASFLFHGQTGVGKTELTRILAEEMFGSREAMLRLDMSEYMEKHTVSKLIGSPPGYVGHEEAGQLTEQVRRRPYSIILLDEMEKAHPDVQHMFLQVLEDGRLTDSHGRTVSFKDTIIVMTTNANPLDAYFKPEFLNRLDRVVGFEALEKEDLKKIVTLMLEEVKEHSEAQEVEITFTEEVVEWLAEHGYDPKYGARPLRRTIQEHIEDKIVDEIIANEKLASIEVNVTANEITVQVH</sequence>
<dbReference type="PROSITE" id="PS50151">
    <property type="entry name" value="UVR"/>
    <property type="match status" value="1"/>
</dbReference>
<keyword evidence="2 4" id="KW-0067">ATP-binding</keyword>
<dbReference type="SMART" id="SM00382">
    <property type="entry name" value="AAA"/>
    <property type="match status" value="2"/>
</dbReference>
<dbReference type="Pfam" id="PF00004">
    <property type="entry name" value="AAA"/>
    <property type="match status" value="1"/>
</dbReference>
<dbReference type="InterPro" id="IPR019489">
    <property type="entry name" value="Clp_ATPase_C"/>
</dbReference>
<dbReference type="InterPro" id="IPR001270">
    <property type="entry name" value="ClpA/B"/>
</dbReference>
<dbReference type="InterPro" id="IPR003593">
    <property type="entry name" value="AAA+_ATPase"/>
</dbReference>
<evidence type="ECO:0000256" key="5">
    <source>
        <dbReference type="SAM" id="Coils"/>
    </source>
</evidence>
<evidence type="ECO:0000259" key="7">
    <source>
        <dbReference type="PROSITE" id="PS50151"/>
    </source>
</evidence>
<organism evidence="8 9">
    <name type="scientific">Alkalicoccus saliphilus</name>
    <dbReference type="NCBI Taxonomy" id="200989"/>
    <lineage>
        <taxon>Bacteria</taxon>
        <taxon>Bacillati</taxon>
        <taxon>Bacillota</taxon>
        <taxon>Bacilli</taxon>
        <taxon>Bacillales</taxon>
        <taxon>Bacillaceae</taxon>
        <taxon>Alkalicoccus</taxon>
    </lineage>
</organism>
<dbReference type="Pfam" id="PF17871">
    <property type="entry name" value="AAA_lid_9"/>
    <property type="match status" value="1"/>
</dbReference>
<reference evidence="8 9" key="1">
    <citation type="submission" date="2018-03" db="EMBL/GenBank/DDBJ databases">
        <title>Alkalicoccus saliphilus sp. nov., isolated from a mineral pool.</title>
        <authorList>
            <person name="Zhao B."/>
        </authorList>
    </citation>
    <scope>NUCLEOTIDE SEQUENCE [LARGE SCALE GENOMIC DNA]</scope>
    <source>
        <strain evidence="8 9">6AG</strain>
    </source>
</reference>
<keyword evidence="9" id="KW-1185">Reference proteome</keyword>
<dbReference type="OrthoDB" id="9803641at2"/>
<dbReference type="PANTHER" id="PTHR11638:SF175">
    <property type="entry name" value="ATP-DEPENDENT CLP PROTEASE, ATP-BINDING SUBUNIT CLPC"/>
    <property type="match status" value="1"/>
</dbReference>
<proteinExistence type="inferred from homology"/>
<dbReference type="Gene3D" id="1.10.8.60">
    <property type="match status" value="2"/>
</dbReference>
<evidence type="ECO:0000256" key="1">
    <source>
        <dbReference type="ARBA" id="ARBA00022741"/>
    </source>
</evidence>
<dbReference type="InterPro" id="IPR028299">
    <property type="entry name" value="ClpA/B_CS2"/>
</dbReference>
<evidence type="ECO:0000313" key="9">
    <source>
        <dbReference type="Proteomes" id="UP000240509"/>
    </source>
</evidence>
<dbReference type="Gene3D" id="3.40.50.300">
    <property type="entry name" value="P-loop containing nucleotide triphosphate hydrolases"/>
    <property type="match status" value="2"/>
</dbReference>
<dbReference type="CDD" id="cd19499">
    <property type="entry name" value="RecA-like_ClpB_Hsp104-like"/>
    <property type="match status" value="1"/>
</dbReference>
<dbReference type="Proteomes" id="UP000240509">
    <property type="component" value="Unassembled WGS sequence"/>
</dbReference>
<dbReference type="SMART" id="SM01086">
    <property type="entry name" value="ClpB_D2-small"/>
    <property type="match status" value="1"/>
</dbReference>
<dbReference type="GO" id="GO:0006508">
    <property type="term" value="P:proteolysis"/>
    <property type="evidence" value="ECO:0007669"/>
    <property type="project" value="UniProtKB-KW"/>
</dbReference>
<keyword evidence="5" id="KW-0175">Coiled coil</keyword>
<dbReference type="PROSITE" id="PS00871">
    <property type="entry name" value="CLPAB_2"/>
    <property type="match status" value="1"/>
</dbReference>